<accession>A0A3B0Z285</accession>
<name>A0A3B0Z285_9ZZZZ</name>
<reference evidence="1" key="1">
    <citation type="submission" date="2018-06" db="EMBL/GenBank/DDBJ databases">
        <authorList>
            <person name="Zhirakovskaya E."/>
        </authorList>
    </citation>
    <scope>NUCLEOTIDE SEQUENCE</scope>
</reference>
<dbReference type="EMBL" id="UOFL01000261">
    <property type="protein sequence ID" value="VAW83060.1"/>
    <property type="molecule type" value="Genomic_DNA"/>
</dbReference>
<dbReference type="AlphaFoldDB" id="A0A3B0Z285"/>
<protein>
    <submittedName>
        <fullName evidence="1">Uncharacterized protein</fullName>
    </submittedName>
</protein>
<sequence length="102" mass="11625">MKLLKIKRVYVEPSQCAAHTLCQSESPQGQIKIEYSTSEGYDVAVVHEYIVPRTKESLLILLHADDVCPMDAFRVELESGEVFLVSNPKIQKYINSKNVEWV</sequence>
<organism evidence="1">
    <name type="scientific">hydrothermal vent metagenome</name>
    <dbReference type="NCBI Taxonomy" id="652676"/>
    <lineage>
        <taxon>unclassified sequences</taxon>
        <taxon>metagenomes</taxon>
        <taxon>ecological metagenomes</taxon>
    </lineage>
</organism>
<gene>
    <name evidence="1" type="ORF">MNBD_GAMMA12-2868</name>
</gene>
<proteinExistence type="predicted"/>
<evidence type="ECO:0000313" key="1">
    <source>
        <dbReference type="EMBL" id="VAW83060.1"/>
    </source>
</evidence>